<proteinExistence type="predicted"/>
<reference evidence="2" key="1">
    <citation type="submission" date="2023-03" db="EMBL/GenBank/DDBJ databases">
        <authorList>
            <person name="Julca I."/>
        </authorList>
    </citation>
    <scope>NUCLEOTIDE SEQUENCE</scope>
</reference>
<name>A0AAV1CMY0_OLDCO</name>
<organism evidence="2 3">
    <name type="scientific">Oldenlandia corymbosa var. corymbosa</name>
    <dbReference type="NCBI Taxonomy" id="529605"/>
    <lineage>
        <taxon>Eukaryota</taxon>
        <taxon>Viridiplantae</taxon>
        <taxon>Streptophyta</taxon>
        <taxon>Embryophyta</taxon>
        <taxon>Tracheophyta</taxon>
        <taxon>Spermatophyta</taxon>
        <taxon>Magnoliopsida</taxon>
        <taxon>eudicotyledons</taxon>
        <taxon>Gunneridae</taxon>
        <taxon>Pentapetalae</taxon>
        <taxon>asterids</taxon>
        <taxon>lamiids</taxon>
        <taxon>Gentianales</taxon>
        <taxon>Rubiaceae</taxon>
        <taxon>Rubioideae</taxon>
        <taxon>Spermacoceae</taxon>
        <taxon>Hedyotis-Oldenlandia complex</taxon>
        <taxon>Oldenlandia</taxon>
    </lineage>
</organism>
<keyword evidence="3" id="KW-1185">Reference proteome</keyword>
<feature type="region of interest" description="Disordered" evidence="1">
    <location>
        <begin position="125"/>
        <end position="170"/>
    </location>
</feature>
<dbReference type="EMBL" id="OX459119">
    <property type="protein sequence ID" value="CAI9096726.1"/>
    <property type="molecule type" value="Genomic_DNA"/>
</dbReference>
<dbReference type="AlphaFoldDB" id="A0AAV1CMY0"/>
<feature type="region of interest" description="Disordered" evidence="1">
    <location>
        <begin position="71"/>
        <end position="102"/>
    </location>
</feature>
<protein>
    <submittedName>
        <fullName evidence="2">OLC1v1032933C1</fullName>
    </submittedName>
</protein>
<feature type="compositionally biased region" description="Basic and acidic residues" evidence="1">
    <location>
        <begin position="126"/>
        <end position="136"/>
    </location>
</feature>
<evidence type="ECO:0000313" key="3">
    <source>
        <dbReference type="Proteomes" id="UP001161247"/>
    </source>
</evidence>
<feature type="compositionally biased region" description="Polar residues" evidence="1">
    <location>
        <begin position="88"/>
        <end position="101"/>
    </location>
</feature>
<evidence type="ECO:0000256" key="1">
    <source>
        <dbReference type="SAM" id="MobiDB-lite"/>
    </source>
</evidence>
<feature type="compositionally biased region" description="Polar residues" evidence="1">
    <location>
        <begin position="71"/>
        <end position="81"/>
    </location>
</feature>
<sequence>MAEEQESKFDRLMKIMERIEVQQYMNPEKAPNIITIPPVFQVSQPPILTNQPELERLQVSPMAEKIFLPTTSLNPVRNNPNLDPRTGGTRQSSYTISQPVNSGDKHYGNVDVACGYSCNQNNVNKASKDNQLDKENSNPNRTGAMNGSAKFSGHKGPGNRNVKKLVPQEI</sequence>
<gene>
    <name evidence="2" type="ORF">OLC1_LOCUS7410</name>
</gene>
<dbReference type="Proteomes" id="UP001161247">
    <property type="component" value="Chromosome 2"/>
</dbReference>
<evidence type="ECO:0000313" key="2">
    <source>
        <dbReference type="EMBL" id="CAI9096726.1"/>
    </source>
</evidence>
<accession>A0AAV1CMY0</accession>